<dbReference type="AlphaFoldDB" id="A0A261TZ22"/>
<reference evidence="19 20" key="1">
    <citation type="submission" date="2017-05" db="EMBL/GenBank/DDBJ databases">
        <title>Complete and WGS of Bordetella genogroups.</title>
        <authorList>
            <person name="Spilker T."/>
            <person name="LiPuma J."/>
        </authorList>
    </citation>
    <scope>NUCLEOTIDE SEQUENCE [LARGE SCALE GENOMIC DNA]</scope>
    <source>
        <strain evidence="19 20">AU10456</strain>
    </source>
</reference>
<evidence type="ECO:0000313" key="19">
    <source>
        <dbReference type="EMBL" id="OZI54541.1"/>
    </source>
</evidence>
<keyword evidence="8" id="KW-0677">Repeat</keyword>
<dbReference type="InterPro" id="IPR036034">
    <property type="entry name" value="PDZ_sf"/>
</dbReference>
<dbReference type="NCBIfam" id="TIGR02037">
    <property type="entry name" value="degP_htrA_DO"/>
    <property type="match status" value="1"/>
</dbReference>
<dbReference type="PANTHER" id="PTHR22939:SF130">
    <property type="entry name" value="PERIPLASMIC SERINE ENDOPROTEASE DEGP-LIKE-RELATED"/>
    <property type="match status" value="1"/>
</dbReference>
<dbReference type="InterPro" id="IPR009003">
    <property type="entry name" value="Peptidase_S1_PA"/>
</dbReference>
<feature type="binding site" evidence="15">
    <location>
        <begin position="237"/>
        <end position="239"/>
    </location>
    <ligand>
        <name>substrate</name>
    </ligand>
</feature>
<evidence type="ECO:0000256" key="13">
    <source>
        <dbReference type="ARBA" id="ARBA00032850"/>
    </source>
</evidence>
<dbReference type="InterPro" id="IPR001940">
    <property type="entry name" value="Peptidase_S1C"/>
</dbReference>
<dbReference type="SUPFAM" id="SSF50494">
    <property type="entry name" value="Trypsin-like serine proteases"/>
    <property type="match status" value="1"/>
</dbReference>
<dbReference type="EC" id="3.4.21.107" evidence="4"/>
<feature type="chain" id="PRO_5039229889" description="Probable periplasmic serine endoprotease DegP-like" evidence="17">
    <location>
        <begin position="35"/>
        <end position="497"/>
    </location>
</feature>
<evidence type="ECO:0000256" key="5">
    <source>
        <dbReference type="ARBA" id="ARBA00013958"/>
    </source>
</evidence>
<comment type="similarity">
    <text evidence="3">Belongs to the peptidase S1C family.</text>
</comment>
<feature type="active site" description="Charge relay system" evidence="14">
    <location>
        <position position="138"/>
    </location>
</feature>
<evidence type="ECO:0000256" key="16">
    <source>
        <dbReference type="SAM" id="MobiDB-lite"/>
    </source>
</evidence>
<dbReference type="PRINTS" id="PR00834">
    <property type="entry name" value="PROTEASES2C"/>
</dbReference>
<dbReference type="Pfam" id="PF13365">
    <property type="entry name" value="Trypsin_2"/>
    <property type="match status" value="1"/>
</dbReference>
<evidence type="ECO:0000256" key="1">
    <source>
        <dbReference type="ARBA" id="ARBA00001772"/>
    </source>
</evidence>
<dbReference type="InterPro" id="IPR001478">
    <property type="entry name" value="PDZ"/>
</dbReference>
<feature type="active site" description="Charge relay system" evidence="14">
    <location>
        <position position="239"/>
    </location>
</feature>
<evidence type="ECO:0000259" key="18">
    <source>
        <dbReference type="PROSITE" id="PS50106"/>
    </source>
</evidence>
<keyword evidence="11" id="KW-0720">Serine protease</keyword>
<dbReference type="InterPro" id="IPR041489">
    <property type="entry name" value="PDZ_6"/>
</dbReference>
<comment type="catalytic activity">
    <reaction evidence="1">
        <text>Acts on substrates that are at least partially unfolded. The cleavage site P1 residue is normally between a pair of hydrophobic residues, such as Val-|-Val.</text>
        <dbReference type="EC" id="3.4.21.107"/>
    </reaction>
</comment>
<evidence type="ECO:0000256" key="3">
    <source>
        <dbReference type="ARBA" id="ARBA00010541"/>
    </source>
</evidence>
<comment type="subcellular location">
    <subcellularLocation>
        <location evidence="2">Periplasm</location>
    </subcellularLocation>
</comment>
<feature type="binding site" evidence="15">
    <location>
        <position position="168"/>
    </location>
    <ligand>
        <name>substrate</name>
    </ligand>
</feature>
<evidence type="ECO:0000256" key="15">
    <source>
        <dbReference type="PIRSR" id="PIRSR611782-2"/>
    </source>
</evidence>
<feature type="active site" description="Charge relay system" evidence="14">
    <location>
        <position position="168"/>
    </location>
</feature>
<feature type="region of interest" description="Disordered" evidence="16">
    <location>
        <begin position="94"/>
        <end position="121"/>
    </location>
</feature>
<evidence type="ECO:0000256" key="17">
    <source>
        <dbReference type="SAM" id="SignalP"/>
    </source>
</evidence>
<gene>
    <name evidence="19" type="ORF">CAL25_04770</name>
</gene>
<keyword evidence="6" id="KW-0645">Protease</keyword>
<feature type="compositionally biased region" description="Pro residues" evidence="16">
    <location>
        <begin position="94"/>
        <end position="110"/>
    </location>
</feature>
<name>A0A261TZ22_9BORD</name>
<keyword evidence="9" id="KW-0574">Periplasm</keyword>
<dbReference type="SMART" id="SM00228">
    <property type="entry name" value="PDZ"/>
    <property type="match status" value="2"/>
</dbReference>
<dbReference type="InterPro" id="IPR011782">
    <property type="entry name" value="Pept_S1C_Do"/>
</dbReference>
<dbReference type="SUPFAM" id="SSF50156">
    <property type="entry name" value="PDZ domain-like"/>
    <property type="match status" value="2"/>
</dbReference>
<protein>
    <recommendedName>
        <fullName evidence="5">Probable periplasmic serine endoprotease DegP-like</fullName>
        <ecNumber evidence="4">3.4.21.107</ecNumber>
    </recommendedName>
    <alternativeName>
        <fullName evidence="13">Protease Do</fullName>
    </alternativeName>
</protein>
<dbReference type="Proteomes" id="UP000216913">
    <property type="component" value="Unassembled WGS sequence"/>
</dbReference>
<dbReference type="GO" id="GO:0042597">
    <property type="term" value="C:periplasmic space"/>
    <property type="evidence" value="ECO:0007669"/>
    <property type="project" value="UniProtKB-SubCell"/>
</dbReference>
<keyword evidence="10" id="KW-0378">Hydrolase</keyword>
<evidence type="ECO:0000256" key="7">
    <source>
        <dbReference type="ARBA" id="ARBA00022729"/>
    </source>
</evidence>
<dbReference type="EMBL" id="NEVP01000002">
    <property type="protein sequence ID" value="OZI54541.1"/>
    <property type="molecule type" value="Genomic_DNA"/>
</dbReference>
<evidence type="ECO:0000256" key="8">
    <source>
        <dbReference type="ARBA" id="ARBA00022737"/>
    </source>
</evidence>
<sequence length="497" mass="52631">MNATTVSNSFFRRFFLAMMVGTMLVSAQPQLAHAQTPVAGGVLPDFTSIVEKAEPAVVNIRTTATVPVRGGPGGPGGGNGDPYELFRWFFGPDFQPPGPTPGPRRQPPQAQPEERTVPRGVGSGFFISEDGYILTNNHVISDATDIYVTLTDGREFKAKVIGTDERTDVALIKVEAKGMTPLPVGNTKLLKKGQWVLAIGSPFGLDSTVTSGIVSAIGRDTGEYLPFIQTDVAVNPGNSGGPLLNMQGEVVGINSQIISRSGGFMGISLAIPIDEAMRVVDQLRATGKVTRGRIGVQIGEVSKDVADAIGLPRAEGALVNSVEPDGPAEKGGVQPGDVILKFNGETIKRWSDLPRIVGETKPESEGKIEVWRKGRSVTLTVKVAELQAEQTAQAKGKAEREAKPEVTNHLGLGVADVPADMQKKLKIKGGVQVRLAQGPAAAAGLQEGDILLAVNDTDVINAEQFNKVVSKLDKSKVVGLLYRRGGQAQWVAVQPSK</sequence>
<evidence type="ECO:0000256" key="11">
    <source>
        <dbReference type="ARBA" id="ARBA00022825"/>
    </source>
</evidence>
<keyword evidence="12" id="KW-0346">Stress response</keyword>
<dbReference type="OrthoDB" id="8520726at2"/>
<evidence type="ECO:0000256" key="9">
    <source>
        <dbReference type="ARBA" id="ARBA00022764"/>
    </source>
</evidence>
<feature type="binding site" evidence="15">
    <location>
        <position position="138"/>
    </location>
    <ligand>
        <name>substrate</name>
    </ligand>
</feature>
<feature type="signal peptide" evidence="17">
    <location>
        <begin position="1"/>
        <end position="34"/>
    </location>
</feature>
<evidence type="ECO:0000256" key="4">
    <source>
        <dbReference type="ARBA" id="ARBA00013035"/>
    </source>
</evidence>
<evidence type="ECO:0000256" key="2">
    <source>
        <dbReference type="ARBA" id="ARBA00004418"/>
    </source>
</evidence>
<comment type="caution">
    <text evidence="19">The sequence shown here is derived from an EMBL/GenBank/DDBJ whole genome shotgun (WGS) entry which is preliminary data.</text>
</comment>
<dbReference type="Gene3D" id="2.40.10.120">
    <property type="match status" value="1"/>
</dbReference>
<evidence type="ECO:0000256" key="10">
    <source>
        <dbReference type="ARBA" id="ARBA00022801"/>
    </source>
</evidence>
<evidence type="ECO:0000313" key="20">
    <source>
        <dbReference type="Proteomes" id="UP000216913"/>
    </source>
</evidence>
<dbReference type="GO" id="GO:0006508">
    <property type="term" value="P:proteolysis"/>
    <property type="evidence" value="ECO:0007669"/>
    <property type="project" value="UniProtKB-KW"/>
</dbReference>
<proteinExistence type="inferred from homology"/>
<dbReference type="PANTHER" id="PTHR22939">
    <property type="entry name" value="SERINE PROTEASE FAMILY S1C HTRA-RELATED"/>
    <property type="match status" value="1"/>
</dbReference>
<dbReference type="Gene3D" id="2.30.42.10">
    <property type="match status" value="2"/>
</dbReference>
<keyword evidence="7 17" id="KW-0732">Signal</keyword>
<organism evidence="19 20">
    <name type="scientific">Bordetella genomosp. 5</name>
    <dbReference type="NCBI Taxonomy" id="1395608"/>
    <lineage>
        <taxon>Bacteria</taxon>
        <taxon>Pseudomonadati</taxon>
        <taxon>Pseudomonadota</taxon>
        <taxon>Betaproteobacteria</taxon>
        <taxon>Burkholderiales</taxon>
        <taxon>Alcaligenaceae</taxon>
        <taxon>Bordetella</taxon>
    </lineage>
</organism>
<feature type="domain" description="PDZ" evidence="18">
    <location>
        <begin position="395"/>
        <end position="475"/>
    </location>
</feature>
<dbReference type="RefSeq" id="WP_094798815.1">
    <property type="nucleotide sequence ID" value="NZ_NEVN01000003.1"/>
</dbReference>
<dbReference type="CDD" id="cd10839">
    <property type="entry name" value="cpPDZ1_DegP-like"/>
    <property type="match status" value="1"/>
</dbReference>
<keyword evidence="20" id="KW-1185">Reference proteome</keyword>
<dbReference type="GO" id="GO:0004252">
    <property type="term" value="F:serine-type endopeptidase activity"/>
    <property type="evidence" value="ECO:0007669"/>
    <property type="project" value="InterPro"/>
</dbReference>
<dbReference type="Pfam" id="PF13180">
    <property type="entry name" value="PDZ_2"/>
    <property type="match status" value="1"/>
</dbReference>
<accession>A0A261TZ22</accession>
<evidence type="ECO:0000256" key="14">
    <source>
        <dbReference type="PIRSR" id="PIRSR611782-1"/>
    </source>
</evidence>
<dbReference type="PROSITE" id="PS50106">
    <property type="entry name" value="PDZ"/>
    <property type="match status" value="2"/>
</dbReference>
<evidence type="ECO:0000256" key="6">
    <source>
        <dbReference type="ARBA" id="ARBA00022670"/>
    </source>
</evidence>
<feature type="domain" description="PDZ" evidence="18">
    <location>
        <begin position="288"/>
        <end position="348"/>
    </location>
</feature>
<dbReference type="Pfam" id="PF17820">
    <property type="entry name" value="PDZ_6"/>
    <property type="match status" value="1"/>
</dbReference>
<evidence type="ECO:0000256" key="12">
    <source>
        <dbReference type="ARBA" id="ARBA00023016"/>
    </source>
</evidence>